<dbReference type="KEGG" id="tpla:ElP_68220"/>
<dbReference type="Proteomes" id="UP000317835">
    <property type="component" value="Chromosome"/>
</dbReference>
<dbReference type="AlphaFoldDB" id="A0A518HDG0"/>
<protein>
    <submittedName>
        <fullName evidence="2">Uncharacterized protein</fullName>
    </submittedName>
</protein>
<feature type="compositionally biased region" description="Low complexity" evidence="1">
    <location>
        <begin position="152"/>
        <end position="163"/>
    </location>
</feature>
<accession>A0A518HDG0</accession>
<evidence type="ECO:0000313" key="3">
    <source>
        <dbReference type="Proteomes" id="UP000317835"/>
    </source>
</evidence>
<proteinExistence type="predicted"/>
<dbReference type="RefSeq" id="WP_145277693.1">
    <property type="nucleotide sequence ID" value="NZ_CP036426.1"/>
</dbReference>
<dbReference type="OrthoDB" id="4638711at2"/>
<sequence>MTETCPECGSAVPEGGSCRDHFHALLLLESQIPGGPGLLPHFYAVATYGLQHPRAMNYTADTLIGLRGAVADALDGRATIDELRRRARRGAEAAGRVTRRKGDAEVRWRVGGWPMTVADVLKSEPCADAYAERVTAWARSVRETLDEDGIDASPRAAADSARAGGRGSGATGSVRGTRADRRAWPLGDCPGA</sequence>
<dbReference type="InterPro" id="IPR045990">
    <property type="entry name" value="DUF5946"/>
</dbReference>
<evidence type="ECO:0000256" key="1">
    <source>
        <dbReference type="SAM" id="MobiDB-lite"/>
    </source>
</evidence>
<dbReference type="Pfam" id="PF19371">
    <property type="entry name" value="DUF5946"/>
    <property type="match status" value="1"/>
</dbReference>
<dbReference type="EMBL" id="CP036426">
    <property type="protein sequence ID" value="QDV38863.1"/>
    <property type="molecule type" value="Genomic_DNA"/>
</dbReference>
<keyword evidence="3" id="KW-1185">Reference proteome</keyword>
<reference evidence="2 3" key="1">
    <citation type="submission" date="2019-02" db="EMBL/GenBank/DDBJ databases">
        <title>Deep-cultivation of Planctomycetes and their phenomic and genomic characterization uncovers novel biology.</title>
        <authorList>
            <person name="Wiegand S."/>
            <person name="Jogler M."/>
            <person name="Boedeker C."/>
            <person name="Pinto D."/>
            <person name="Vollmers J."/>
            <person name="Rivas-Marin E."/>
            <person name="Kohn T."/>
            <person name="Peeters S.H."/>
            <person name="Heuer A."/>
            <person name="Rast P."/>
            <person name="Oberbeckmann S."/>
            <person name="Bunk B."/>
            <person name="Jeske O."/>
            <person name="Meyerdierks A."/>
            <person name="Storesund J.E."/>
            <person name="Kallscheuer N."/>
            <person name="Luecker S."/>
            <person name="Lage O.M."/>
            <person name="Pohl T."/>
            <person name="Merkel B.J."/>
            <person name="Hornburger P."/>
            <person name="Mueller R.-W."/>
            <person name="Bruemmer F."/>
            <person name="Labrenz M."/>
            <person name="Spormann A.M."/>
            <person name="Op den Camp H."/>
            <person name="Overmann J."/>
            <person name="Amann R."/>
            <person name="Jetten M.S.M."/>
            <person name="Mascher T."/>
            <person name="Medema M.H."/>
            <person name="Devos D.P."/>
            <person name="Kaster A.-K."/>
            <person name="Ovreas L."/>
            <person name="Rohde M."/>
            <person name="Galperin M.Y."/>
            <person name="Jogler C."/>
        </authorList>
    </citation>
    <scope>NUCLEOTIDE SEQUENCE [LARGE SCALE GENOMIC DNA]</scope>
    <source>
        <strain evidence="2 3">ElP</strain>
    </source>
</reference>
<evidence type="ECO:0000313" key="2">
    <source>
        <dbReference type="EMBL" id="QDV38863.1"/>
    </source>
</evidence>
<organism evidence="2 3">
    <name type="scientific">Tautonia plasticadhaerens</name>
    <dbReference type="NCBI Taxonomy" id="2527974"/>
    <lineage>
        <taxon>Bacteria</taxon>
        <taxon>Pseudomonadati</taxon>
        <taxon>Planctomycetota</taxon>
        <taxon>Planctomycetia</taxon>
        <taxon>Isosphaerales</taxon>
        <taxon>Isosphaeraceae</taxon>
        <taxon>Tautonia</taxon>
    </lineage>
</organism>
<name>A0A518HDG0_9BACT</name>
<feature type="region of interest" description="Disordered" evidence="1">
    <location>
        <begin position="148"/>
        <end position="192"/>
    </location>
</feature>
<gene>
    <name evidence="2" type="ORF">ElP_68220</name>
</gene>